<feature type="transmembrane region" description="Helical" evidence="1">
    <location>
        <begin position="42"/>
        <end position="60"/>
    </location>
</feature>
<proteinExistence type="predicted"/>
<dbReference type="HOGENOM" id="CLU_144922_0_0_1"/>
<dbReference type="OrthoDB" id="63581at2759"/>
<evidence type="ECO:0000313" key="4">
    <source>
        <dbReference type="Proteomes" id="UP000006310"/>
    </source>
</evidence>
<organism evidence="3 4">
    <name type="scientific">Huiozyma naganishii (strain ATCC MYA-139 / BCRC 22969 / CBS 8797 / KCTC 17520 / NBRC 10181 / NCYC 3082 / Yp74L-3)</name>
    <name type="common">Yeast</name>
    <name type="synonym">Kazachstania naganishii</name>
    <dbReference type="NCBI Taxonomy" id="1071383"/>
    <lineage>
        <taxon>Eukaryota</taxon>
        <taxon>Fungi</taxon>
        <taxon>Dikarya</taxon>
        <taxon>Ascomycota</taxon>
        <taxon>Saccharomycotina</taxon>
        <taxon>Saccharomycetes</taxon>
        <taxon>Saccharomycetales</taxon>
        <taxon>Saccharomycetaceae</taxon>
        <taxon>Huiozyma</taxon>
    </lineage>
</organism>
<dbReference type="EMBL" id="HE978319">
    <property type="protein sequence ID" value="CCK71026.1"/>
    <property type="molecule type" value="Genomic_DNA"/>
</dbReference>
<gene>
    <name evidence="3" type="primary">KNAG0F03640</name>
    <name evidence="3" type="ordered locus">KNAG_0F03640</name>
</gene>
<dbReference type="PANTHER" id="PTHR28008">
    <property type="entry name" value="DOMAIN PROTEIN, PUTATIVE (AFU_ORTHOLOGUE AFUA_3G10980)-RELATED"/>
    <property type="match status" value="1"/>
</dbReference>
<keyword evidence="1" id="KW-1133">Transmembrane helix</keyword>
<dbReference type="Proteomes" id="UP000006310">
    <property type="component" value="Chromosome 6"/>
</dbReference>
<dbReference type="InterPro" id="IPR006976">
    <property type="entry name" value="VanZ-like"/>
</dbReference>
<dbReference type="AlphaFoldDB" id="J7S8Q2"/>
<evidence type="ECO:0000313" key="3">
    <source>
        <dbReference type="EMBL" id="CCK71026.1"/>
    </source>
</evidence>
<reference evidence="4" key="2">
    <citation type="submission" date="2012-08" db="EMBL/GenBank/DDBJ databases">
        <title>Genome sequence of Kazachstania naganishii.</title>
        <authorList>
            <person name="Gordon J.L."/>
            <person name="Armisen D."/>
            <person name="Proux-Wera E."/>
            <person name="OhEigeartaigh S.S."/>
            <person name="Byrne K.P."/>
            <person name="Wolfe K.H."/>
        </authorList>
    </citation>
    <scope>NUCLEOTIDE SEQUENCE [LARGE SCALE GENOMIC DNA]</scope>
    <source>
        <strain evidence="4">ATCC MYA-139 / BCRC 22969 / CBS 8797 / CCRC 22969 / KCTC 17520 / NBRC 10181 / NCYC 3082</strain>
    </source>
</reference>
<keyword evidence="4" id="KW-1185">Reference proteome</keyword>
<evidence type="ECO:0000256" key="1">
    <source>
        <dbReference type="SAM" id="Phobius"/>
    </source>
</evidence>
<dbReference type="GeneID" id="34526741"/>
<keyword evidence="1" id="KW-0812">Transmembrane</keyword>
<name>J7S8Q2_HUIN7</name>
<dbReference type="PANTHER" id="PTHR28008:SF1">
    <property type="entry name" value="DOMAIN PROTEIN, PUTATIVE (AFU_ORTHOLOGUE AFUA_3G10980)-RELATED"/>
    <property type="match status" value="1"/>
</dbReference>
<sequence>MQFRKRVVTLLALNNPRVSCTLGLGTSLPGPISAITSQHDKLVHFFAFLGESLLFVLSFPRGESLRVPLPQWLVRRWPAGEDLSRSHTPSQEWDKYAVAAVLFALVGSIASEFLQFAVTRGRRNFDPRDMCANTLGSLVGLLLARGVETL</sequence>
<dbReference type="Pfam" id="PF04892">
    <property type="entry name" value="VanZ"/>
    <property type="match status" value="1"/>
</dbReference>
<evidence type="ECO:0000259" key="2">
    <source>
        <dbReference type="Pfam" id="PF04892"/>
    </source>
</evidence>
<dbReference type="RefSeq" id="XP_022465272.1">
    <property type="nucleotide sequence ID" value="XM_022608814.1"/>
</dbReference>
<reference evidence="3 4" key="1">
    <citation type="journal article" date="2011" name="Proc. Natl. Acad. Sci. U.S.A.">
        <title>Evolutionary erosion of yeast sex chromosomes by mating-type switching accidents.</title>
        <authorList>
            <person name="Gordon J.L."/>
            <person name="Armisen D."/>
            <person name="Proux-Wera E."/>
            <person name="Oheigeartaigh S.S."/>
            <person name="Byrne K.P."/>
            <person name="Wolfe K.H."/>
        </authorList>
    </citation>
    <scope>NUCLEOTIDE SEQUENCE [LARGE SCALE GENOMIC DNA]</scope>
    <source>
        <strain evidence="4">ATCC MYA-139 / BCRC 22969 / CBS 8797 / CCRC 22969 / KCTC 17520 / NBRC 10181 / NCYC 3082</strain>
    </source>
</reference>
<feature type="domain" description="VanZ-like" evidence="2">
    <location>
        <begin position="40"/>
        <end position="145"/>
    </location>
</feature>
<protein>
    <recommendedName>
        <fullName evidence="2">VanZ-like domain-containing protein</fullName>
    </recommendedName>
</protein>
<keyword evidence="1" id="KW-0472">Membrane</keyword>
<accession>J7S8Q2</accession>
<feature type="transmembrane region" description="Helical" evidence="1">
    <location>
        <begin position="96"/>
        <end position="118"/>
    </location>
</feature>
<dbReference type="KEGG" id="kng:KNAG_0F03640"/>
<dbReference type="eggNOG" id="ENOG502S8TE">
    <property type="taxonomic scope" value="Eukaryota"/>
</dbReference>